<keyword evidence="7" id="KW-0413">Isomerase</keyword>
<dbReference type="InterPro" id="IPR001406">
    <property type="entry name" value="PsdUridine_synth_TruA"/>
</dbReference>
<evidence type="ECO:0000256" key="1">
    <source>
        <dbReference type="ARBA" id="ARBA00001166"/>
    </source>
</evidence>
<comment type="catalytic activity">
    <reaction evidence="2">
        <text>uridine in snRNA = pseudouridine in snRNA</text>
        <dbReference type="Rhea" id="RHEA:51124"/>
        <dbReference type="Rhea" id="RHEA-COMP:12891"/>
        <dbReference type="Rhea" id="RHEA-COMP:12892"/>
        <dbReference type="ChEBI" id="CHEBI:65314"/>
        <dbReference type="ChEBI" id="CHEBI:65315"/>
    </reaction>
</comment>
<comment type="function">
    <text evidence="10">Formation of pseudouridine at positions 27 and 28 in the anticodon stem and loop of transfer RNAs; at positions 34 and 36 of intron-containing precursor tRNA(Ile) and at position 35 in the intron-containing tRNA(Tyr). Catalyzes pseudouridylation at position 44 in U2 snRNA. Also catalyzes pseudouridylation of mRNAs.</text>
</comment>
<name>A0A439CUN8_9PEZI</name>
<dbReference type="GO" id="GO:0009982">
    <property type="term" value="F:pseudouridine synthase activity"/>
    <property type="evidence" value="ECO:0007669"/>
    <property type="project" value="InterPro"/>
</dbReference>
<dbReference type="PANTHER" id="PTHR11142">
    <property type="entry name" value="PSEUDOURIDYLATE SYNTHASE"/>
    <property type="match status" value="1"/>
</dbReference>
<feature type="region of interest" description="Disordered" evidence="16">
    <location>
        <begin position="611"/>
        <end position="640"/>
    </location>
</feature>
<dbReference type="Proteomes" id="UP000286045">
    <property type="component" value="Unassembled WGS sequence"/>
</dbReference>
<dbReference type="SUPFAM" id="SSF55120">
    <property type="entry name" value="Pseudouridine synthase"/>
    <property type="match status" value="1"/>
</dbReference>
<dbReference type="GO" id="GO:0031120">
    <property type="term" value="P:snRNA pseudouridine synthesis"/>
    <property type="evidence" value="ECO:0007669"/>
    <property type="project" value="UniProtKB-ARBA"/>
</dbReference>
<evidence type="ECO:0000256" key="7">
    <source>
        <dbReference type="ARBA" id="ARBA00023235"/>
    </source>
</evidence>
<dbReference type="GO" id="GO:1990481">
    <property type="term" value="P:mRNA pseudouridine synthesis"/>
    <property type="evidence" value="ECO:0007669"/>
    <property type="project" value="TreeGrafter"/>
</dbReference>
<evidence type="ECO:0000256" key="3">
    <source>
        <dbReference type="ARBA" id="ARBA00004123"/>
    </source>
</evidence>
<evidence type="ECO:0000259" key="17">
    <source>
        <dbReference type="Pfam" id="PF01416"/>
    </source>
</evidence>
<dbReference type="GO" id="GO:0003723">
    <property type="term" value="F:RNA binding"/>
    <property type="evidence" value="ECO:0007669"/>
    <property type="project" value="InterPro"/>
</dbReference>
<dbReference type="FunFam" id="3.30.70.580:FF:000002">
    <property type="entry name" value="tRNA pseudouridine synthase"/>
    <property type="match status" value="1"/>
</dbReference>
<comment type="subcellular location">
    <subcellularLocation>
        <location evidence="3">Nucleus</location>
    </subcellularLocation>
</comment>
<evidence type="ECO:0000313" key="19">
    <source>
        <dbReference type="Proteomes" id="UP000286045"/>
    </source>
</evidence>
<dbReference type="InterPro" id="IPR020097">
    <property type="entry name" value="PsdUridine_synth_TruA_a/b_dom"/>
</dbReference>
<comment type="similarity">
    <text evidence="4">Belongs to the tRNA pseudouridine synthase TruA family.</text>
</comment>
<reference evidence="18 19" key="1">
    <citation type="submission" date="2018-12" db="EMBL/GenBank/DDBJ databases">
        <title>Draft genome sequence of Xylaria grammica IHI A82.</title>
        <authorList>
            <person name="Buettner E."/>
            <person name="Kellner H."/>
        </authorList>
    </citation>
    <scope>NUCLEOTIDE SEQUENCE [LARGE SCALE GENOMIC DNA]</scope>
    <source>
        <strain evidence="18 19">IHI A82</strain>
    </source>
</reference>
<feature type="domain" description="Pseudouridine synthase I TruA alpha/beta" evidence="17">
    <location>
        <begin position="431"/>
        <end position="538"/>
    </location>
</feature>
<keyword evidence="19" id="KW-1185">Reference proteome</keyword>
<evidence type="ECO:0000256" key="16">
    <source>
        <dbReference type="SAM" id="MobiDB-lite"/>
    </source>
</evidence>
<dbReference type="GO" id="GO:0006397">
    <property type="term" value="P:mRNA processing"/>
    <property type="evidence" value="ECO:0007669"/>
    <property type="project" value="UniProtKB-KW"/>
</dbReference>
<evidence type="ECO:0000256" key="14">
    <source>
        <dbReference type="PIRSR" id="PIRSR641708-1"/>
    </source>
</evidence>
<feature type="active site" description="Nucleophile" evidence="14">
    <location>
        <position position="189"/>
    </location>
</feature>
<dbReference type="FunFam" id="3.30.70.660:FF:000002">
    <property type="entry name" value="tRNA pseudouridine synthase"/>
    <property type="match status" value="1"/>
</dbReference>
<keyword evidence="6" id="KW-0819">tRNA processing</keyword>
<dbReference type="Pfam" id="PF01416">
    <property type="entry name" value="PseudoU_synth_1"/>
    <property type="match status" value="1"/>
</dbReference>
<comment type="caution">
    <text evidence="18">The sequence shown here is derived from an EMBL/GenBank/DDBJ whole genome shotgun (WGS) entry which is preliminary data.</text>
</comment>
<dbReference type="EMBL" id="RYZI01000390">
    <property type="protein sequence ID" value="RWA05866.1"/>
    <property type="molecule type" value="Genomic_DNA"/>
</dbReference>
<organism evidence="18 19">
    <name type="scientific">Xylaria grammica</name>
    <dbReference type="NCBI Taxonomy" id="363999"/>
    <lineage>
        <taxon>Eukaryota</taxon>
        <taxon>Fungi</taxon>
        <taxon>Dikarya</taxon>
        <taxon>Ascomycota</taxon>
        <taxon>Pezizomycotina</taxon>
        <taxon>Sordariomycetes</taxon>
        <taxon>Xylariomycetidae</taxon>
        <taxon>Xylariales</taxon>
        <taxon>Xylariaceae</taxon>
        <taxon>Xylaria</taxon>
    </lineage>
</organism>
<dbReference type="NCBIfam" id="TIGR00071">
    <property type="entry name" value="hisT_truA"/>
    <property type="match status" value="1"/>
</dbReference>
<dbReference type="InterPro" id="IPR020094">
    <property type="entry name" value="TruA/RsuA/RluB/E/F_N"/>
</dbReference>
<evidence type="ECO:0000256" key="5">
    <source>
        <dbReference type="ARBA" id="ARBA00022664"/>
    </source>
</evidence>
<dbReference type="InterPro" id="IPR041708">
    <property type="entry name" value="PUS1/PUS2-like"/>
</dbReference>
<evidence type="ECO:0000256" key="6">
    <source>
        <dbReference type="ARBA" id="ARBA00022694"/>
    </source>
</evidence>
<dbReference type="CDD" id="cd02568">
    <property type="entry name" value="PseudoU_synth_PUS1_PUS2"/>
    <property type="match status" value="1"/>
</dbReference>
<protein>
    <recommendedName>
        <fullName evidence="11">tRNA pseudouridine synthase 1</fullName>
    </recommendedName>
    <alternativeName>
        <fullName evidence="12">tRNA pseudouridylate synthase 1</fullName>
    </alternativeName>
    <alternativeName>
        <fullName evidence="13">tRNA-uridine isomerase 1</fullName>
    </alternativeName>
</protein>
<dbReference type="Gene3D" id="3.30.70.660">
    <property type="entry name" value="Pseudouridine synthase I, catalytic domain, C-terminal subdomain"/>
    <property type="match status" value="1"/>
</dbReference>
<feature type="compositionally biased region" description="Acidic residues" evidence="16">
    <location>
        <begin position="624"/>
        <end position="640"/>
    </location>
</feature>
<evidence type="ECO:0000256" key="9">
    <source>
        <dbReference type="ARBA" id="ARBA00036943"/>
    </source>
</evidence>
<dbReference type="InterPro" id="IPR020095">
    <property type="entry name" value="PsdUridine_synth_TruA_C"/>
</dbReference>
<evidence type="ECO:0000256" key="13">
    <source>
        <dbReference type="ARBA" id="ARBA00080858"/>
    </source>
</evidence>
<keyword evidence="8" id="KW-0539">Nucleus</keyword>
<comment type="catalytic activity">
    <reaction evidence="9">
        <text>a uridine in tRNA = a pseudouridine in tRNA</text>
        <dbReference type="Rhea" id="RHEA:54572"/>
        <dbReference type="Rhea" id="RHEA-COMP:13339"/>
        <dbReference type="Rhea" id="RHEA-COMP:13934"/>
        <dbReference type="ChEBI" id="CHEBI:65314"/>
        <dbReference type="ChEBI" id="CHEBI:65315"/>
    </reaction>
</comment>
<evidence type="ECO:0000256" key="11">
    <source>
        <dbReference type="ARBA" id="ARBA00073968"/>
    </source>
</evidence>
<evidence type="ECO:0000256" key="10">
    <source>
        <dbReference type="ARBA" id="ARBA00053072"/>
    </source>
</evidence>
<feature type="region of interest" description="Disordered" evidence="16">
    <location>
        <begin position="1"/>
        <end position="112"/>
    </location>
</feature>
<evidence type="ECO:0000256" key="2">
    <source>
        <dbReference type="ARBA" id="ARBA00001832"/>
    </source>
</evidence>
<dbReference type="InterPro" id="IPR020103">
    <property type="entry name" value="PsdUridine_synth_cat_dom_sf"/>
</dbReference>
<accession>A0A439CUN8</accession>
<keyword evidence="5" id="KW-0507">mRNA processing</keyword>
<feature type="compositionally biased region" description="Low complexity" evidence="16">
    <location>
        <begin position="18"/>
        <end position="55"/>
    </location>
</feature>
<dbReference type="STRING" id="363999.A0A439CUN8"/>
<evidence type="ECO:0000313" key="18">
    <source>
        <dbReference type="EMBL" id="RWA05866.1"/>
    </source>
</evidence>
<dbReference type="Gene3D" id="3.30.70.580">
    <property type="entry name" value="Pseudouridine synthase I, catalytic domain, N-terminal subdomain"/>
    <property type="match status" value="1"/>
</dbReference>
<dbReference type="GO" id="GO:0031119">
    <property type="term" value="P:tRNA pseudouridine synthesis"/>
    <property type="evidence" value="ECO:0007669"/>
    <property type="project" value="InterPro"/>
</dbReference>
<proteinExistence type="inferred from homology"/>
<evidence type="ECO:0000256" key="12">
    <source>
        <dbReference type="ARBA" id="ARBA00079072"/>
    </source>
</evidence>
<evidence type="ECO:0000256" key="4">
    <source>
        <dbReference type="ARBA" id="ARBA00009375"/>
    </source>
</evidence>
<evidence type="ECO:0000256" key="8">
    <source>
        <dbReference type="ARBA" id="ARBA00023242"/>
    </source>
</evidence>
<sequence>MATETDAIGRLSRSEAHSAATPPTDSTSTPTTATPRDSDANNPPNRNGQRQNGRPSNTKKGDRGRGGKRTRDSVRGGKQDSKKDSQTDWRDRKRRKFDRNGGDSAKSEPSYMNIQFPEAEIAAEERRPKRKVAVLIGYSGTGYHGLQINHSLKTIEGDLFSAFVAAKAISKANADDPKKSSFVRCARTDKGVHAAGNMVSLKLIIEDPDIVQKINENLPPQIRVWGIQRTNNAFSCYASCDSRWYEYLMPSYCLLPPHPESFLGRKVSQSVKEKGLEDDYAKRMGDAKDYWDEVDKNYIQSILNRLEPSIRDAVKQRIHAPDRDMEEASTAEVDLTESSNKVDNDATDKIINKEAGSPVTDTETAKAIDVDDVKAAAKSTAEEAPDTQLGEQPKKELGPVEKALKEVKAAYIAAKRRYRVTSDRLEQLQEALDKYVGTKNYHNYTIQKSHGDPSSKRTIKSFVVNCEPIQINDTQWLSLKVHGQSFMMHQIRKMVGMAVLTVRCATPWSRFEESYSAARISIPKAPSLGLLLERPVFDTYNKRATDNLNLEELNFSIHEKEIQAFKEENIYRRIFELEEKENSFHLFFNQIDTFKSDYFLWVTAGGLETAKQREGPRESVPQELEAELGDEGEEAGGEEG</sequence>
<dbReference type="AlphaFoldDB" id="A0A439CUN8"/>
<gene>
    <name evidence="18" type="ORF">EKO27_g9229</name>
</gene>
<evidence type="ECO:0000256" key="15">
    <source>
        <dbReference type="PIRSR" id="PIRSR641708-2"/>
    </source>
</evidence>
<dbReference type="GO" id="GO:0005634">
    <property type="term" value="C:nucleus"/>
    <property type="evidence" value="ECO:0007669"/>
    <property type="project" value="UniProtKB-SubCell"/>
</dbReference>
<feature type="compositionally biased region" description="Basic and acidic residues" evidence="16">
    <location>
        <begin position="59"/>
        <end position="91"/>
    </location>
</feature>
<dbReference type="PANTHER" id="PTHR11142:SF4">
    <property type="entry name" value="PSEUDOURIDYLATE SYNTHASE 1 HOMOLOG"/>
    <property type="match status" value="1"/>
</dbReference>
<comment type="catalytic activity">
    <reaction evidence="1">
        <text>a uridine in mRNA = a pseudouridine in mRNA</text>
        <dbReference type="Rhea" id="RHEA:56644"/>
        <dbReference type="Rhea" id="RHEA-COMP:14658"/>
        <dbReference type="Rhea" id="RHEA-COMP:14659"/>
        <dbReference type="ChEBI" id="CHEBI:65314"/>
        <dbReference type="ChEBI" id="CHEBI:65315"/>
    </reaction>
</comment>
<feature type="region of interest" description="Disordered" evidence="16">
    <location>
        <begin position="376"/>
        <end position="395"/>
    </location>
</feature>
<feature type="binding site" evidence="15">
    <location>
        <position position="245"/>
    </location>
    <ligand>
        <name>substrate</name>
    </ligand>
</feature>